<dbReference type="RefSeq" id="WP_197908773.1">
    <property type="nucleotide sequence ID" value="NZ_AP022579.1"/>
</dbReference>
<keyword evidence="2" id="KW-0472">Membrane</keyword>
<reference evidence="3 4" key="1">
    <citation type="journal article" date="2019" name="Emerg. Microbes Infect.">
        <title>Comprehensive subspecies identification of 175 nontuberculous mycobacteria species based on 7547 genomic profiles.</title>
        <authorList>
            <person name="Matsumoto Y."/>
            <person name="Kinjo T."/>
            <person name="Motooka D."/>
            <person name="Nabeya D."/>
            <person name="Jung N."/>
            <person name="Uechi K."/>
            <person name="Horii T."/>
            <person name="Iida T."/>
            <person name="Fujita J."/>
            <person name="Nakamura S."/>
        </authorList>
    </citation>
    <scope>NUCLEOTIDE SEQUENCE [LARGE SCALE GENOMIC DNA]</scope>
    <source>
        <strain evidence="3 4">JCM 15653</strain>
    </source>
</reference>
<name>A0ABM7J588_9MYCO</name>
<keyword evidence="4" id="KW-1185">Reference proteome</keyword>
<dbReference type="Proteomes" id="UP000466683">
    <property type="component" value="Chromosome"/>
</dbReference>
<keyword evidence="2" id="KW-1133">Transmembrane helix</keyword>
<feature type="transmembrane region" description="Helical" evidence="2">
    <location>
        <begin position="66"/>
        <end position="91"/>
    </location>
</feature>
<evidence type="ECO:0000313" key="3">
    <source>
        <dbReference type="EMBL" id="BBX94424.1"/>
    </source>
</evidence>
<evidence type="ECO:0000256" key="1">
    <source>
        <dbReference type="SAM" id="MobiDB-lite"/>
    </source>
</evidence>
<feature type="region of interest" description="Disordered" evidence="1">
    <location>
        <begin position="1"/>
        <end position="25"/>
    </location>
</feature>
<accession>A0ABM7J588</accession>
<organism evidence="3 4">
    <name type="scientific">Mycolicibacterium boenickei</name>
    <dbReference type="NCBI Taxonomy" id="146017"/>
    <lineage>
        <taxon>Bacteria</taxon>
        <taxon>Bacillati</taxon>
        <taxon>Actinomycetota</taxon>
        <taxon>Actinomycetes</taxon>
        <taxon>Mycobacteriales</taxon>
        <taxon>Mycobacteriaceae</taxon>
        <taxon>Mycolicibacterium</taxon>
    </lineage>
</organism>
<evidence type="ECO:0000256" key="2">
    <source>
        <dbReference type="SAM" id="Phobius"/>
    </source>
</evidence>
<feature type="transmembrane region" description="Helical" evidence="2">
    <location>
        <begin position="97"/>
        <end position="125"/>
    </location>
</feature>
<keyword evidence="2" id="KW-0812">Transmembrane</keyword>
<evidence type="ECO:0008006" key="5">
    <source>
        <dbReference type="Google" id="ProtNLM"/>
    </source>
</evidence>
<dbReference type="EMBL" id="AP022579">
    <property type="protein sequence ID" value="BBX94424.1"/>
    <property type="molecule type" value="Genomic_DNA"/>
</dbReference>
<sequence>MSQADENHLPAVPPQPTPQPPPMLQPELSPPPGYFAAGPHPYPYPGTAPVQVNMYAPAMPTKNPGLAALLAGLFGCLGMLYATVPGAFIMFGINVLLFLIGFFTLGVTWFLWFFTWIGGMVWAYWAADQHNKKLLPPSPYTHQYPPTAPY</sequence>
<feature type="compositionally biased region" description="Pro residues" evidence="1">
    <location>
        <begin position="11"/>
        <end position="25"/>
    </location>
</feature>
<gene>
    <name evidence="3" type="ORF">MBOE_60730</name>
</gene>
<evidence type="ECO:0000313" key="4">
    <source>
        <dbReference type="Proteomes" id="UP000466683"/>
    </source>
</evidence>
<protein>
    <recommendedName>
        <fullName evidence="5">DUF4870 domain-containing protein</fullName>
    </recommendedName>
</protein>
<proteinExistence type="predicted"/>